<evidence type="ECO:0000256" key="1">
    <source>
        <dbReference type="SAM" id="Phobius"/>
    </source>
</evidence>
<protein>
    <submittedName>
        <fullName evidence="2">Flagella</fullName>
    </submittedName>
</protein>
<dbReference type="Pfam" id="PF01917">
    <property type="entry name" value="Flagellin_arch-type"/>
    <property type="match status" value="1"/>
</dbReference>
<dbReference type="AlphaFoldDB" id="A0A7V5HMB9"/>
<name>A0A7V5HMB9_UNCW3</name>
<keyword evidence="2" id="KW-0282">Flagellum</keyword>
<dbReference type="InterPro" id="IPR002774">
    <property type="entry name" value="Flagellin_arc-type"/>
</dbReference>
<dbReference type="GO" id="GO:0005198">
    <property type="term" value="F:structural molecule activity"/>
    <property type="evidence" value="ECO:0007669"/>
    <property type="project" value="InterPro"/>
</dbReference>
<dbReference type="Proteomes" id="UP000886050">
    <property type="component" value="Unassembled WGS sequence"/>
</dbReference>
<reference evidence="2" key="1">
    <citation type="journal article" date="2020" name="mSystems">
        <title>Genome- and Community-Level Interaction Insights into Carbon Utilization and Element Cycling Functions of Hydrothermarchaeota in Hydrothermal Sediment.</title>
        <authorList>
            <person name="Zhou Z."/>
            <person name="Liu Y."/>
            <person name="Xu W."/>
            <person name="Pan J."/>
            <person name="Luo Z.H."/>
            <person name="Li M."/>
        </authorList>
    </citation>
    <scope>NUCLEOTIDE SEQUENCE [LARGE SCALE GENOMIC DNA]</scope>
    <source>
        <strain evidence="2">HyVt-96</strain>
    </source>
</reference>
<keyword evidence="2" id="KW-0966">Cell projection</keyword>
<comment type="caution">
    <text evidence="2">The sequence shown here is derived from an EMBL/GenBank/DDBJ whole genome shotgun (WGS) entry which is preliminary data.</text>
</comment>
<keyword evidence="2" id="KW-0969">Cilium</keyword>
<feature type="transmembrane region" description="Helical" evidence="1">
    <location>
        <begin position="6"/>
        <end position="27"/>
    </location>
</feature>
<keyword evidence="1" id="KW-0812">Transmembrane</keyword>
<accession>A0A7V5HMB9</accession>
<keyword evidence="1" id="KW-0472">Membrane</keyword>
<keyword evidence="1" id="KW-1133">Transmembrane helix</keyword>
<gene>
    <name evidence="2" type="ORF">ENL43_00830</name>
</gene>
<evidence type="ECO:0000313" key="2">
    <source>
        <dbReference type="EMBL" id="HHF52892.1"/>
    </source>
</evidence>
<organism evidence="2">
    <name type="scientific">candidate division WOR-3 bacterium</name>
    <dbReference type="NCBI Taxonomy" id="2052148"/>
    <lineage>
        <taxon>Bacteria</taxon>
        <taxon>Bacteria division WOR-3</taxon>
    </lineage>
</organism>
<proteinExistence type="predicted"/>
<dbReference type="GO" id="GO:0097588">
    <property type="term" value="P:archaeal or bacterial-type flagellum-dependent cell motility"/>
    <property type="evidence" value="ECO:0007669"/>
    <property type="project" value="InterPro"/>
</dbReference>
<dbReference type="EMBL" id="DRTX01000048">
    <property type="protein sequence ID" value="HHF52892.1"/>
    <property type="molecule type" value="Genomic_DNA"/>
</dbReference>
<dbReference type="PANTHER" id="PTHR42200:SF2">
    <property type="entry name" value="ARCHAEAL FLAGELLA-RELATED PROTEIN F"/>
    <property type="match status" value="1"/>
</dbReference>
<dbReference type="PANTHER" id="PTHR42200">
    <property type="entry name" value="ARCHAEAL FLAGELLA-RELATED PROTEIN F-RELATED"/>
    <property type="match status" value="1"/>
</dbReference>
<sequence>MGFSVSASTAILFTSILLVLSNLYIAWENSYVQVKDAEEYWYDLRISRLSTRLNLTSYSYAIGSNHYNLTLTIENNGNTVNVGYWSGIYDGDYVTLSDVADDDVGFLSPLEYLLPGESVSLNITFIDLDSSQHALWVFIGNGCGLGIKWHYNGSDVLIDTTSWTCPSEVT</sequence>